<dbReference type="Gene3D" id="3.40.50.720">
    <property type="entry name" value="NAD(P)-binding Rossmann-like Domain"/>
    <property type="match status" value="1"/>
</dbReference>
<protein>
    <submittedName>
        <fullName evidence="1">NAD(P)-dependent dehydrogenase (Short-subunit alcohol dehydrogenase family)</fullName>
    </submittedName>
</protein>
<dbReference type="PANTHER" id="PTHR43975:SF2">
    <property type="entry name" value="EG:BACR7A4.14 PROTEIN-RELATED"/>
    <property type="match status" value="1"/>
</dbReference>
<comment type="caution">
    <text evidence="1">The sequence shown here is derived from an EMBL/GenBank/DDBJ whole genome shotgun (WGS) entry which is preliminary data.</text>
</comment>
<name>A0A7W9GEG1_9ACTN</name>
<dbReference type="Pfam" id="PF00106">
    <property type="entry name" value="adh_short"/>
    <property type="match status" value="1"/>
</dbReference>
<reference evidence="1 2" key="1">
    <citation type="submission" date="2020-08" db="EMBL/GenBank/DDBJ databases">
        <title>Sequencing the genomes of 1000 actinobacteria strains.</title>
        <authorList>
            <person name="Klenk H.-P."/>
        </authorList>
    </citation>
    <scope>NUCLEOTIDE SEQUENCE [LARGE SCALE GENOMIC DNA]</scope>
    <source>
        <strain evidence="1 2">DSM 45507</strain>
    </source>
</reference>
<keyword evidence="2" id="KW-1185">Reference proteome</keyword>
<dbReference type="Proteomes" id="UP000579153">
    <property type="component" value="Unassembled WGS sequence"/>
</dbReference>
<proteinExistence type="predicted"/>
<dbReference type="EMBL" id="JACHMB010000001">
    <property type="protein sequence ID" value="MBB5782212.1"/>
    <property type="molecule type" value="Genomic_DNA"/>
</dbReference>
<sequence>MTEAHRPVAIVTGANRGTGLAIAAELHAGGWEAWGLNRTSAGQPWLAEAPCDLESADAVTAAVETVARRRGRIDSLVVNAVTRSLGRIGTLSLPDWRAAFEVNIVSVLPLLQAALPYLRPRKGSIVLMGSHAASRYFEGGAAYCASKAALKALAEVLLLEERPNGVRTTLISPGAIANEIGDDSPFKLSTSSVAQAVRWVVEAPADTAIGELELRPAHLPDMAVTGLNRLQAV</sequence>
<gene>
    <name evidence="1" type="ORF">HD596_008968</name>
</gene>
<dbReference type="AlphaFoldDB" id="A0A7W9GEG1"/>
<dbReference type="PANTHER" id="PTHR43975">
    <property type="entry name" value="ZGC:101858"/>
    <property type="match status" value="1"/>
</dbReference>
<dbReference type="InterPro" id="IPR002347">
    <property type="entry name" value="SDR_fam"/>
</dbReference>
<organism evidence="1 2">
    <name type="scientific">Nonomuraea jabiensis</name>
    <dbReference type="NCBI Taxonomy" id="882448"/>
    <lineage>
        <taxon>Bacteria</taxon>
        <taxon>Bacillati</taxon>
        <taxon>Actinomycetota</taxon>
        <taxon>Actinomycetes</taxon>
        <taxon>Streptosporangiales</taxon>
        <taxon>Streptosporangiaceae</taxon>
        <taxon>Nonomuraea</taxon>
    </lineage>
</organism>
<accession>A0A7W9GEG1</accession>
<dbReference type="SUPFAM" id="SSF51735">
    <property type="entry name" value="NAD(P)-binding Rossmann-fold domains"/>
    <property type="match status" value="1"/>
</dbReference>
<evidence type="ECO:0000313" key="2">
    <source>
        <dbReference type="Proteomes" id="UP000579153"/>
    </source>
</evidence>
<dbReference type="RefSeq" id="WP_185075362.1">
    <property type="nucleotide sequence ID" value="NZ_JACHMB010000001.1"/>
</dbReference>
<dbReference type="InterPro" id="IPR036291">
    <property type="entry name" value="NAD(P)-bd_dom_sf"/>
</dbReference>
<evidence type="ECO:0000313" key="1">
    <source>
        <dbReference type="EMBL" id="MBB5782212.1"/>
    </source>
</evidence>
<dbReference type="PRINTS" id="PR00081">
    <property type="entry name" value="GDHRDH"/>
</dbReference>